<accession>A0A4Z2FT08</accession>
<sequence length="89" mass="10259">MSSVTLRWYVMSRASFTVSSYKVLQVSYKVLQVSYKVLQVSSKVLQVSSYKVLQETKHRKPFEETFDVATGRGFDSRRVVTSLVISLTW</sequence>
<comment type="caution">
    <text evidence="1">The sequence shown here is derived from an EMBL/GenBank/DDBJ whole genome shotgun (WGS) entry which is preliminary data.</text>
</comment>
<dbReference type="Proteomes" id="UP000314294">
    <property type="component" value="Unassembled WGS sequence"/>
</dbReference>
<dbReference type="AlphaFoldDB" id="A0A4Z2FT08"/>
<keyword evidence="2" id="KW-1185">Reference proteome</keyword>
<gene>
    <name evidence="1" type="ORF">EYF80_045498</name>
</gene>
<evidence type="ECO:0000313" key="1">
    <source>
        <dbReference type="EMBL" id="TNN44299.1"/>
    </source>
</evidence>
<organism evidence="1 2">
    <name type="scientific">Liparis tanakae</name>
    <name type="common">Tanaka's snailfish</name>
    <dbReference type="NCBI Taxonomy" id="230148"/>
    <lineage>
        <taxon>Eukaryota</taxon>
        <taxon>Metazoa</taxon>
        <taxon>Chordata</taxon>
        <taxon>Craniata</taxon>
        <taxon>Vertebrata</taxon>
        <taxon>Euteleostomi</taxon>
        <taxon>Actinopterygii</taxon>
        <taxon>Neopterygii</taxon>
        <taxon>Teleostei</taxon>
        <taxon>Neoteleostei</taxon>
        <taxon>Acanthomorphata</taxon>
        <taxon>Eupercaria</taxon>
        <taxon>Perciformes</taxon>
        <taxon>Cottioidei</taxon>
        <taxon>Cottales</taxon>
        <taxon>Liparidae</taxon>
        <taxon>Liparis</taxon>
    </lineage>
</organism>
<dbReference type="EMBL" id="SRLO01000913">
    <property type="protein sequence ID" value="TNN44299.1"/>
    <property type="molecule type" value="Genomic_DNA"/>
</dbReference>
<reference evidence="1 2" key="1">
    <citation type="submission" date="2019-03" db="EMBL/GenBank/DDBJ databases">
        <title>First draft genome of Liparis tanakae, snailfish: a comprehensive survey of snailfish specific genes.</title>
        <authorList>
            <person name="Kim W."/>
            <person name="Song I."/>
            <person name="Jeong J.-H."/>
            <person name="Kim D."/>
            <person name="Kim S."/>
            <person name="Ryu S."/>
            <person name="Song J.Y."/>
            <person name="Lee S.K."/>
        </authorList>
    </citation>
    <scope>NUCLEOTIDE SEQUENCE [LARGE SCALE GENOMIC DNA]</scope>
    <source>
        <tissue evidence="1">Muscle</tissue>
    </source>
</reference>
<evidence type="ECO:0000313" key="2">
    <source>
        <dbReference type="Proteomes" id="UP000314294"/>
    </source>
</evidence>
<proteinExistence type="predicted"/>
<protein>
    <submittedName>
        <fullName evidence="1">Uncharacterized protein</fullName>
    </submittedName>
</protein>
<name>A0A4Z2FT08_9TELE</name>